<keyword evidence="2" id="KW-1185">Reference proteome</keyword>
<proteinExistence type="predicted"/>
<sequence>MKQVEEAKNKYEASESEEKLKNSHYLSLLTSKDRDFLLSPAGIEVKVSELEGKVIGVYFSANWYPPCQNFNKLLVNAYEQLKSLSPGFEVVFVSADEDLDAFNNYYACMPWLAVPFSDLKTKKSLNQRFDVEGIPCLIILQPDNSKDVAATCDGVELLYRYGTQAFPFTNQKLQELQAEEREKHENQTIMNLLANNDRGSLLSQSLPKPVTVTSLKGKTVGLYFSAQWCLPGVKFNQKLVSTYQKIREELGEKVDEDFEIVFVSSDRDQVSFDAFFQTMPWLALPFGDPNIKDLTKHFDIQWIPSLVIIGPDGKTVTKQGRNLINLYQENAYPFTNARVELLEKLMEEEARKLPESEYDAGHSHELMLVSEGNGGGAYICCACDEQGSGWAYQCIECGYEGGGCLTYVACNDNNPLVWTLYYYFGYISELPVSSSCHLGNLCASDNTILVFRSVNIPISDSPPRRQYYPIPIKDQEPPPPLPPPPPPPPQEPLPVVPRPLLRANSTPISSASETEKGQILGKPYVDINMIFDLDKELGRGQFGITYLCIEKATGFKYACKSIARRKLVTQKDIQDVRREITIMQHLSGQPNIVEFKGAYEDKKNLYVVMELCSGGELFDRITAKGNYSEKEAAKIGRQIVNVVHACHFMGVMHRDLKPENFLLVSKDEDAPLKATDFGLSVFIEEEVLNRRYGKEIDVWSAGVILYILLSGFPPFWAETEKGIFDAIQVGHVDFQSSPWPFISASAKDLIKKMLTTNPKKRITAAEALDHQYNMEKFSEPEHPWLKEGGEASDKPVDSVVLIRMKQFRAMNKLKRLALKVIAEKLSEEEIKGLKEMFNNIDTDRSGTITYDELKIGLARLGSKLNEEEIKQLMDAADVDKNGTIDYIEFITATMHRHRLEKEEHLYKAFQYFDKDKSGFITRDELKHAMADYGMGDEDTITEILNDVDTDKDGKINYEEFVNMMRKGTTDAAGQGQER</sequence>
<comment type="caution">
    <text evidence="1">The sequence shown here is derived from an EMBL/GenBank/DDBJ whole genome shotgun (WGS) entry which is preliminary data.</text>
</comment>
<dbReference type="Proteomes" id="UP001060085">
    <property type="component" value="Linkage Group LG06"/>
</dbReference>
<name>A0ACC0A7F4_CATRO</name>
<dbReference type="EMBL" id="CM044706">
    <property type="protein sequence ID" value="KAI5655938.1"/>
    <property type="molecule type" value="Genomic_DNA"/>
</dbReference>
<gene>
    <name evidence="1" type="ORF">M9H77_24731</name>
</gene>
<accession>A0ACC0A7F4</accession>
<reference evidence="2" key="1">
    <citation type="journal article" date="2023" name="Nat. Plants">
        <title>Single-cell RNA sequencing provides a high-resolution roadmap for understanding the multicellular compartmentation of specialized metabolism.</title>
        <authorList>
            <person name="Sun S."/>
            <person name="Shen X."/>
            <person name="Li Y."/>
            <person name="Li Y."/>
            <person name="Wang S."/>
            <person name="Li R."/>
            <person name="Zhang H."/>
            <person name="Shen G."/>
            <person name="Guo B."/>
            <person name="Wei J."/>
            <person name="Xu J."/>
            <person name="St-Pierre B."/>
            <person name="Chen S."/>
            <person name="Sun C."/>
        </authorList>
    </citation>
    <scope>NUCLEOTIDE SEQUENCE [LARGE SCALE GENOMIC DNA]</scope>
</reference>
<evidence type="ECO:0000313" key="2">
    <source>
        <dbReference type="Proteomes" id="UP001060085"/>
    </source>
</evidence>
<organism evidence="1 2">
    <name type="scientific">Catharanthus roseus</name>
    <name type="common">Madagascar periwinkle</name>
    <name type="synonym">Vinca rosea</name>
    <dbReference type="NCBI Taxonomy" id="4058"/>
    <lineage>
        <taxon>Eukaryota</taxon>
        <taxon>Viridiplantae</taxon>
        <taxon>Streptophyta</taxon>
        <taxon>Embryophyta</taxon>
        <taxon>Tracheophyta</taxon>
        <taxon>Spermatophyta</taxon>
        <taxon>Magnoliopsida</taxon>
        <taxon>eudicotyledons</taxon>
        <taxon>Gunneridae</taxon>
        <taxon>Pentapetalae</taxon>
        <taxon>asterids</taxon>
        <taxon>lamiids</taxon>
        <taxon>Gentianales</taxon>
        <taxon>Apocynaceae</taxon>
        <taxon>Rauvolfioideae</taxon>
        <taxon>Vinceae</taxon>
        <taxon>Catharanthinae</taxon>
        <taxon>Catharanthus</taxon>
    </lineage>
</organism>
<evidence type="ECO:0000313" key="1">
    <source>
        <dbReference type="EMBL" id="KAI5655938.1"/>
    </source>
</evidence>
<protein>
    <submittedName>
        <fullName evidence="1">Uncharacterized protein</fullName>
    </submittedName>
</protein>